<dbReference type="HOGENOM" id="CLU_3018062_0_0_1"/>
<dbReference type="InParanoid" id="M1CDY6"/>
<organism evidence="2 3">
    <name type="scientific">Solanum tuberosum</name>
    <name type="common">Potato</name>
    <dbReference type="NCBI Taxonomy" id="4113"/>
    <lineage>
        <taxon>Eukaryota</taxon>
        <taxon>Viridiplantae</taxon>
        <taxon>Streptophyta</taxon>
        <taxon>Embryophyta</taxon>
        <taxon>Tracheophyta</taxon>
        <taxon>Spermatophyta</taxon>
        <taxon>Magnoliopsida</taxon>
        <taxon>eudicotyledons</taxon>
        <taxon>Gunneridae</taxon>
        <taxon>Pentapetalae</taxon>
        <taxon>asterids</taxon>
        <taxon>lamiids</taxon>
        <taxon>Solanales</taxon>
        <taxon>Solanaceae</taxon>
        <taxon>Solanoideae</taxon>
        <taxon>Solaneae</taxon>
        <taxon>Solanum</taxon>
    </lineage>
</organism>
<reference evidence="2" key="2">
    <citation type="submission" date="2015-06" db="UniProtKB">
        <authorList>
            <consortium name="EnsemblPlants"/>
        </authorList>
    </citation>
    <scope>IDENTIFICATION</scope>
    <source>
        <strain evidence="2">DM1-3 516 R44</strain>
    </source>
</reference>
<name>M1CDY6_SOLTU</name>
<keyword evidence="3" id="KW-1185">Reference proteome</keyword>
<proteinExistence type="predicted"/>
<accession>M1CDY6</accession>
<dbReference type="AlphaFoldDB" id="M1CDY6"/>
<keyword evidence="1" id="KW-0812">Transmembrane</keyword>
<feature type="transmembrane region" description="Helical" evidence="1">
    <location>
        <begin position="14"/>
        <end position="32"/>
    </location>
</feature>
<protein>
    <submittedName>
        <fullName evidence="2">Desacetoxyvindoline 4-hydroxylase</fullName>
    </submittedName>
</protein>
<reference evidence="3" key="1">
    <citation type="journal article" date="2011" name="Nature">
        <title>Genome sequence and analysis of the tuber crop potato.</title>
        <authorList>
            <consortium name="The Potato Genome Sequencing Consortium"/>
        </authorList>
    </citation>
    <scope>NUCLEOTIDE SEQUENCE [LARGE SCALE GENOMIC DNA]</scope>
    <source>
        <strain evidence="3">cv. DM1-3 516 R44</strain>
    </source>
</reference>
<dbReference type="PaxDb" id="4113-PGSC0003DMT400065426"/>
<evidence type="ECO:0000313" key="3">
    <source>
        <dbReference type="Proteomes" id="UP000011115"/>
    </source>
</evidence>
<keyword evidence="1" id="KW-1133">Transmembrane helix</keyword>
<dbReference type="EnsemblPlants" id="PGSC0003DMT400065426">
    <property type="protein sequence ID" value="PGSC0003DMT400065426"/>
    <property type="gene ID" value="PGSC0003DMG401025438"/>
</dbReference>
<evidence type="ECO:0000313" key="2">
    <source>
        <dbReference type="EnsemblPlants" id="PGSC0003DMT400065426"/>
    </source>
</evidence>
<keyword evidence="1" id="KW-0472">Membrane</keyword>
<sequence>MKKGRVSPKSSRVVIRYIISHCCFFVQSMIFIRQQFFYWAIKCIKWLKLSCEKTCN</sequence>
<dbReference type="Gramene" id="PGSC0003DMT400065426">
    <property type="protein sequence ID" value="PGSC0003DMT400065426"/>
    <property type="gene ID" value="PGSC0003DMG401025438"/>
</dbReference>
<evidence type="ECO:0000256" key="1">
    <source>
        <dbReference type="SAM" id="Phobius"/>
    </source>
</evidence>
<dbReference type="Proteomes" id="UP000011115">
    <property type="component" value="Unassembled WGS sequence"/>
</dbReference>